<comment type="subcellular location">
    <subcellularLocation>
        <location evidence="2 13">Cell membrane</location>
        <topology evidence="2 13">Multi-pass membrane protein</topology>
    </subcellularLocation>
</comment>
<keyword evidence="14" id="KW-0175">Coiled coil</keyword>
<dbReference type="InterPro" id="IPR017202">
    <property type="entry name" value="LiaS/VraS"/>
</dbReference>
<evidence type="ECO:0000256" key="5">
    <source>
        <dbReference type="ARBA" id="ARBA00022679"/>
    </source>
</evidence>
<evidence type="ECO:0000313" key="19">
    <source>
        <dbReference type="Proteomes" id="UP000429595"/>
    </source>
</evidence>
<dbReference type="PROSITE" id="PS50109">
    <property type="entry name" value="HIS_KIN"/>
    <property type="match status" value="1"/>
</dbReference>
<keyword evidence="11 13" id="KW-0902">Two-component regulatory system</keyword>
<dbReference type="InterPro" id="IPR005467">
    <property type="entry name" value="His_kinase_dom"/>
</dbReference>
<dbReference type="InterPro" id="IPR036890">
    <property type="entry name" value="HATPase_C_sf"/>
</dbReference>
<evidence type="ECO:0000256" key="9">
    <source>
        <dbReference type="ARBA" id="ARBA00022840"/>
    </source>
</evidence>
<evidence type="ECO:0000256" key="14">
    <source>
        <dbReference type="SAM" id="Coils"/>
    </source>
</evidence>
<accession>A0A6I1FRV7</accession>
<keyword evidence="9 13" id="KW-0067">ATP-binding</keyword>
<evidence type="ECO:0000259" key="17">
    <source>
        <dbReference type="PROSITE" id="PS50109"/>
    </source>
</evidence>
<keyword evidence="19" id="KW-1185">Reference proteome</keyword>
<dbReference type="PIRSF" id="PIRSF037431">
    <property type="entry name" value="STHK_LiaS"/>
    <property type="match status" value="1"/>
</dbReference>
<feature type="domain" description="Histidine kinase" evidence="17">
    <location>
        <begin position="148"/>
        <end position="341"/>
    </location>
</feature>
<feature type="region of interest" description="Disordered" evidence="15">
    <location>
        <begin position="337"/>
        <end position="360"/>
    </location>
</feature>
<sequence>MNIFAKQFRQVFLAVLFVTVVVIAAFEISFPQPGWRNYFEKELFGLPFAVFVAAVAVGVAFLFGALYGWGQWSSLKTLDQRLDSLISGKAAEGKDKMLTADFSGIEQKFQQLERTVAEQKQTARRLAKEKAENQETLIQEMVSQERQRLARELHDSVSQQLFAASMMMSAINEKREAVPSMETKQLAMVEEMIQQSQLEMRALLLHLRPVPLNGKSLKEGIDDLLVELTQKVPLAIHWKTEEISMDRGMEDHLFRIVQESISNTLRHAKANRLDVLNMWRDGFVILRISDDGIGFDTTTTKMGSYGLQNMHERAIEIGGTLKIISLPSKGTKLEVKVPLAQQHSDQTQTEKLEEEVETDE</sequence>
<evidence type="ECO:0000256" key="13">
    <source>
        <dbReference type="PIRNR" id="PIRNR037431"/>
    </source>
</evidence>
<keyword evidence="10 16" id="KW-1133">Transmembrane helix</keyword>
<keyword evidence="5 13" id="KW-0808">Transferase</keyword>
<keyword evidence="8 13" id="KW-0418">Kinase</keyword>
<evidence type="ECO:0000256" key="10">
    <source>
        <dbReference type="ARBA" id="ARBA00022989"/>
    </source>
</evidence>
<comment type="caution">
    <text evidence="18">The sequence shown here is derived from an EMBL/GenBank/DDBJ whole genome shotgun (WGS) entry which is preliminary data.</text>
</comment>
<evidence type="ECO:0000256" key="7">
    <source>
        <dbReference type="ARBA" id="ARBA00022741"/>
    </source>
</evidence>
<evidence type="ECO:0000256" key="11">
    <source>
        <dbReference type="ARBA" id="ARBA00023012"/>
    </source>
</evidence>
<dbReference type="Gene3D" id="1.20.5.1930">
    <property type="match status" value="1"/>
</dbReference>
<name>A0A6I1FRV7_9BACI</name>
<dbReference type="SMART" id="SM00387">
    <property type="entry name" value="HATPase_c"/>
    <property type="match status" value="1"/>
</dbReference>
<evidence type="ECO:0000256" key="16">
    <source>
        <dbReference type="SAM" id="Phobius"/>
    </source>
</evidence>
<dbReference type="Pfam" id="PF07730">
    <property type="entry name" value="HisKA_3"/>
    <property type="match status" value="1"/>
</dbReference>
<dbReference type="PANTHER" id="PTHR24421">
    <property type="entry name" value="NITRATE/NITRITE SENSOR PROTEIN NARX-RELATED"/>
    <property type="match status" value="1"/>
</dbReference>
<feature type="coiled-coil region" evidence="14">
    <location>
        <begin position="102"/>
        <end position="136"/>
    </location>
</feature>
<reference evidence="18 19" key="1">
    <citation type="submission" date="2019-10" db="EMBL/GenBank/DDBJ databases">
        <title>Bacillus aerolatum sp. nov., isolated from bioaerosol of sport playgrounds.</title>
        <authorList>
            <person name="Chen P."/>
            <person name="Zhang G."/>
        </authorList>
    </citation>
    <scope>NUCLEOTIDE SEQUENCE [LARGE SCALE GENOMIC DNA]</scope>
    <source>
        <strain evidence="18 19">CX253</strain>
    </source>
</reference>
<keyword evidence="4" id="KW-0597">Phosphoprotein</keyword>
<dbReference type="CDD" id="cd16917">
    <property type="entry name" value="HATPase_UhpB-NarQ-NarX-like"/>
    <property type="match status" value="1"/>
</dbReference>
<dbReference type="InterPro" id="IPR011712">
    <property type="entry name" value="Sig_transdc_His_kin_sub3_dim/P"/>
</dbReference>
<dbReference type="GO" id="GO:0046983">
    <property type="term" value="F:protein dimerization activity"/>
    <property type="evidence" value="ECO:0007669"/>
    <property type="project" value="InterPro"/>
</dbReference>
<evidence type="ECO:0000256" key="3">
    <source>
        <dbReference type="ARBA" id="ARBA00022475"/>
    </source>
</evidence>
<evidence type="ECO:0000256" key="1">
    <source>
        <dbReference type="ARBA" id="ARBA00000085"/>
    </source>
</evidence>
<proteinExistence type="predicted"/>
<keyword evidence="6 16" id="KW-0812">Transmembrane</keyword>
<keyword evidence="12 13" id="KW-0472">Membrane</keyword>
<evidence type="ECO:0000256" key="2">
    <source>
        <dbReference type="ARBA" id="ARBA00004651"/>
    </source>
</evidence>
<gene>
    <name evidence="18" type="ORF">F9802_16485</name>
</gene>
<dbReference type="InterPro" id="IPR050482">
    <property type="entry name" value="Sensor_HK_TwoCompSys"/>
</dbReference>
<comment type="catalytic activity">
    <reaction evidence="1 13">
        <text>ATP + protein L-histidine = ADP + protein N-phospho-L-histidine.</text>
        <dbReference type="EC" id="2.7.13.3"/>
    </reaction>
</comment>
<protein>
    <recommendedName>
        <fullName evidence="13">Sensor histidine kinase</fullName>
        <ecNumber evidence="13">2.7.13.3</ecNumber>
    </recommendedName>
</protein>
<feature type="transmembrane region" description="Helical" evidence="16">
    <location>
        <begin position="43"/>
        <end position="69"/>
    </location>
</feature>
<evidence type="ECO:0000313" key="18">
    <source>
        <dbReference type="EMBL" id="KAB7704766.1"/>
    </source>
</evidence>
<keyword evidence="3 13" id="KW-1003">Cell membrane</keyword>
<keyword evidence="7 13" id="KW-0547">Nucleotide-binding</keyword>
<evidence type="ECO:0000256" key="15">
    <source>
        <dbReference type="SAM" id="MobiDB-lite"/>
    </source>
</evidence>
<evidence type="ECO:0000256" key="12">
    <source>
        <dbReference type="ARBA" id="ARBA00023136"/>
    </source>
</evidence>
<organism evidence="18 19">
    <name type="scientific">Bacillus aerolatus</name>
    <dbReference type="NCBI Taxonomy" id="2653354"/>
    <lineage>
        <taxon>Bacteria</taxon>
        <taxon>Bacillati</taxon>
        <taxon>Bacillota</taxon>
        <taxon>Bacilli</taxon>
        <taxon>Bacillales</taxon>
        <taxon>Bacillaceae</taxon>
        <taxon>Bacillus</taxon>
    </lineage>
</organism>
<evidence type="ECO:0000256" key="6">
    <source>
        <dbReference type="ARBA" id="ARBA00022692"/>
    </source>
</evidence>
<dbReference type="GO" id="GO:0000155">
    <property type="term" value="F:phosphorelay sensor kinase activity"/>
    <property type="evidence" value="ECO:0007669"/>
    <property type="project" value="UniProtKB-UniRule"/>
</dbReference>
<evidence type="ECO:0000256" key="4">
    <source>
        <dbReference type="ARBA" id="ARBA00022553"/>
    </source>
</evidence>
<evidence type="ECO:0000256" key="8">
    <source>
        <dbReference type="ARBA" id="ARBA00022777"/>
    </source>
</evidence>
<dbReference type="GO" id="GO:0005524">
    <property type="term" value="F:ATP binding"/>
    <property type="evidence" value="ECO:0007669"/>
    <property type="project" value="UniProtKB-UniRule"/>
</dbReference>
<dbReference type="PANTHER" id="PTHR24421:SF37">
    <property type="entry name" value="SENSOR HISTIDINE KINASE NARS"/>
    <property type="match status" value="1"/>
</dbReference>
<dbReference type="SUPFAM" id="SSF55874">
    <property type="entry name" value="ATPase domain of HSP90 chaperone/DNA topoisomerase II/histidine kinase"/>
    <property type="match status" value="1"/>
</dbReference>
<dbReference type="GO" id="GO:0005886">
    <property type="term" value="C:plasma membrane"/>
    <property type="evidence" value="ECO:0007669"/>
    <property type="project" value="UniProtKB-SubCell"/>
</dbReference>
<dbReference type="Gene3D" id="3.30.565.10">
    <property type="entry name" value="Histidine kinase-like ATPase, C-terminal domain"/>
    <property type="match status" value="1"/>
</dbReference>
<dbReference type="RefSeq" id="WP_152153909.1">
    <property type="nucleotide sequence ID" value="NZ_WEIO01000011.1"/>
</dbReference>
<feature type="transmembrane region" description="Helical" evidence="16">
    <location>
        <begin position="12"/>
        <end position="31"/>
    </location>
</feature>
<dbReference type="EC" id="2.7.13.3" evidence="13"/>
<dbReference type="AlphaFoldDB" id="A0A6I1FRV7"/>
<dbReference type="InterPro" id="IPR003594">
    <property type="entry name" value="HATPase_dom"/>
</dbReference>
<dbReference type="Proteomes" id="UP000429595">
    <property type="component" value="Unassembled WGS sequence"/>
</dbReference>
<dbReference type="EMBL" id="WEIO01000011">
    <property type="protein sequence ID" value="KAB7704766.1"/>
    <property type="molecule type" value="Genomic_DNA"/>
</dbReference>
<dbReference type="Pfam" id="PF02518">
    <property type="entry name" value="HATPase_c"/>
    <property type="match status" value="1"/>
</dbReference>